<feature type="region of interest" description="Disordered" evidence="1">
    <location>
        <begin position="1"/>
        <end position="21"/>
    </location>
</feature>
<name>A0A2I0JGP6_PUNGR</name>
<reference evidence="2 3" key="1">
    <citation type="submission" date="2017-11" db="EMBL/GenBank/DDBJ databases">
        <title>De-novo sequencing of pomegranate (Punica granatum L.) genome.</title>
        <authorList>
            <person name="Akparov Z."/>
            <person name="Amiraslanov A."/>
            <person name="Hajiyeva S."/>
            <person name="Abbasov M."/>
            <person name="Kaur K."/>
            <person name="Hamwieh A."/>
            <person name="Solovyev V."/>
            <person name="Salamov A."/>
            <person name="Braich B."/>
            <person name="Kosarev P."/>
            <person name="Mahmoud A."/>
            <person name="Hajiyev E."/>
            <person name="Babayeva S."/>
            <person name="Izzatullayeva V."/>
            <person name="Mammadov A."/>
            <person name="Mammadov A."/>
            <person name="Sharifova S."/>
            <person name="Ojaghi J."/>
            <person name="Eynullazada K."/>
            <person name="Bayramov B."/>
            <person name="Abdulazimova A."/>
            <person name="Shahmuradov I."/>
        </authorList>
    </citation>
    <scope>NUCLEOTIDE SEQUENCE [LARGE SCALE GENOMIC DNA]</scope>
    <source>
        <strain evidence="3">cv. AG2017</strain>
        <tissue evidence="2">Leaf</tissue>
    </source>
</reference>
<accession>A0A2I0JGP6</accession>
<keyword evidence="3" id="KW-1185">Reference proteome</keyword>
<sequence>MHVRKHDETRESNLDRVKKIVPCPKRAREHSVTSLGGGIVHPRRHPVLASLHRWLGMVARAGPGYDTSLEGAGGDYRWLVTCKNLR</sequence>
<dbReference type="AlphaFoldDB" id="A0A2I0JGP6"/>
<evidence type="ECO:0000256" key="1">
    <source>
        <dbReference type="SAM" id="MobiDB-lite"/>
    </source>
</evidence>
<protein>
    <submittedName>
        <fullName evidence="2">Uncharacterized protein</fullName>
    </submittedName>
</protein>
<dbReference type="Proteomes" id="UP000233551">
    <property type="component" value="Unassembled WGS sequence"/>
</dbReference>
<feature type="compositionally biased region" description="Basic and acidic residues" evidence="1">
    <location>
        <begin position="1"/>
        <end position="18"/>
    </location>
</feature>
<gene>
    <name evidence="2" type="ORF">CRG98_024192</name>
</gene>
<proteinExistence type="predicted"/>
<organism evidence="2 3">
    <name type="scientific">Punica granatum</name>
    <name type="common">Pomegranate</name>
    <dbReference type="NCBI Taxonomy" id="22663"/>
    <lineage>
        <taxon>Eukaryota</taxon>
        <taxon>Viridiplantae</taxon>
        <taxon>Streptophyta</taxon>
        <taxon>Embryophyta</taxon>
        <taxon>Tracheophyta</taxon>
        <taxon>Spermatophyta</taxon>
        <taxon>Magnoliopsida</taxon>
        <taxon>eudicotyledons</taxon>
        <taxon>Gunneridae</taxon>
        <taxon>Pentapetalae</taxon>
        <taxon>rosids</taxon>
        <taxon>malvids</taxon>
        <taxon>Myrtales</taxon>
        <taxon>Lythraceae</taxon>
        <taxon>Punica</taxon>
    </lineage>
</organism>
<comment type="caution">
    <text evidence="2">The sequence shown here is derived from an EMBL/GenBank/DDBJ whole genome shotgun (WGS) entry which is preliminary data.</text>
</comment>
<evidence type="ECO:0000313" key="2">
    <source>
        <dbReference type="EMBL" id="PKI55419.1"/>
    </source>
</evidence>
<evidence type="ECO:0000313" key="3">
    <source>
        <dbReference type="Proteomes" id="UP000233551"/>
    </source>
</evidence>
<dbReference type="EMBL" id="PGOL01001703">
    <property type="protein sequence ID" value="PKI55419.1"/>
    <property type="molecule type" value="Genomic_DNA"/>
</dbReference>